<evidence type="ECO:0000313" key="2">
    <source>
        <dbReference type="EnsemblPlants" id="ONIVA03G16150.1"/>
    </source>
</evidence>
<sequence>MTAEDSGGADGPRGGGELGVQEGQEDPKDDSGSRGGKGLGIHEASGSGSCQLMFGRLVLAEHRRMKVG</sequence>
<accession>A0A0E0GLL0</accession>
<evidence type="ECO:0000256" key="1">
    <source>
        <dbReference type="SAM" id="MobiDB-lite"/>
    </source>
</evidence>
<dbReference type="Proteomes" id="UP000006591">
    <property type="component" value="Chromosome 3"/>
</dbReference>
<feature type="region of interest" description="Disordered" evidence="1">
    <location>
        <begin position="1"/>
        <end position="47"/>
    </location>
</feature>
<evidence type="ECO:0000313" key="3">
    <source>
        <dbReference type="Proteomes" id="UP000006591"/>
    </source>
</evidence>
<organism evidence="2">
    <name type="scientific">Oryza nivara</name>
    <name type="common">Indian wild rice</name>
    <name type="synonym">Oryza sativa f. spontanea</name>
    <dbReference type="NCBI Taxonomy" id="4536"/>
    <lineage>
        <taxon>Eukaryota</taxon>
        <taxon>Viridiplantae</taxon>
        <taxon>Streptophyta</taxon>
        <taxon>Embryophyta</taxon>
        <taxon>Tracheophyta</taxon>
        <taxon>Spermatophyta</taxon>
        <taxon>Magnoliopsida</taxon>
        <taxon>Liliopsida</taxon>
        <taxon>Poales</taxon>
        <taxon>Poaceae</taxon>
        <taxon>BOP clade</taxon>
        <taxon>Oryzoideae</taxon>
        <taxon>Oryzeae</taxon>
        <taxon>Oryzinae</taxon>
        <taxon>Oryza</taxon>
    </lineage>
</organism>
<name>A0A0E0GLL0_ORYNI</name>
<dbReference type="AlphaFoldDB" id="A0A0E0GLL0"/>
<dbReference type="HOGENOM" id="CLU_2798334_0_0_1"/>
<dbReference type="Gramene" id="ONIVA03G16150.1">
    <property type="protein sequence ID" value="ONIVA03G16150.1"/>
    <property type="gene ID" value="ONIVA03G16150"/>
</dbReference>
<keyword evidence="3" id="KW-1185">Reference proteome</keyword>
<reference evidence="2" key="2">
    <citation type="submission" date="2018-04" db="EMBL/GenBank/DDBJ databases">
        <title>OnivRS2 (Oryza nivara Reference Sequence Version 2).</title>
        <authorList>
            <person name="Zhang J."/>
            <person name="Kudrna D."/>
            <person name="Lee S."/>
            <person name="Talag J."/>
            <person name="Rajasekar S."/>
            <person name="Welchert J."/>
            <person name="Hsing Y.-I."/>
            <person name="Wing R.A."/>
        </authorList>
    </citation>
    <scope>NUCLEOTIDE SEQUENCE [LARGE SCALE GENOMIC DNA]</scope>
    <source>
        <strain evidence="2">SL10</strain>
    </source>
</reference>
<dbReference type="EnsemblPlants" id="ONIVA03G16150.1">
    <property type="protein sequence ID" value="ONIVA03G16150.1"/>
    <property type="gene ID" value="ONIVA03G16150"/>
</dbReference>
<protein>
    <submittedName>
        <fullName evidence="2">Uncharacterized protein</fullName>
    </submittedName>
</protein>
<proteinExistence type="predicted"/>
<feature type="compositionally biased region" description="Gly residues" evidence="1">
    <location>
        <begin position="8"/>
        <end position="18"/>
    </location>
</feature>
<reference evidence="2" key="1">
    <citation type="submission" date="2015-04" db="UniProtKB">
        <authorList>
            <consortium name="EnsemblPlants"/>
        </authorList>
    </citation>
    <scope>IDENTIFICATION</scope>
    <source>
        <strain evidence="2">SL10</strain>
    </source>
</reference>